<dbReference type="AlphaFoldDB" id="A0A497XL22"/>
<feature type="signal peptide" evidence="1">
    <location>
        <begin position="1"/>
        <end position="19"/>
    </location>
</feature>
<comment type="caution">
    <text evidence="2">The sequence shown here is derived from an EMBL/GenBank/DDBJ whole genome shotgun (WGS) entry which is preliminary data.</text>
</comment>
<dbReference type="OrthoDB" id="8550138at2"/>
<organism evidence="2 3">
    <name type="scientific">Sulfurisoma sediminicola</name>
    <dbReference type="NCBI Taxonomy" id="1381557"/>
    <lineage>
        <taxon>Bacteria</taxon>
        <taxon>Pseudomonadati</taxon>
        <taxon>Pseudomonadota</taxon>
        <taxon>Betaproteobacteria</taxon>
        <taxon>Nitrosomonadales</taxon>
        <taxon>Sterolibacteriaceae</taxon>
        <taxon>Sulfurisoma</taxon>
    </lineage>
</organism>
<protein>
    <recommendedName>
        <fullName evidence="4">Small secreted protein</fullName>
    </recommendedName>
</protein>
<proteinExistence type="predicted"/>
<keyword evidence="1" id="KW-0732">Signal</keyword>
<dbReference type="Proteomes" id="UP000268908">
    <property type="component" value="Unassembled WGS sequence"/>
</dbReference>
<evidence type="ECO:0000313" key="2">
    <source>
        <dbReference type="EMBL" id="RLJ68594.1"/>
    </source>
</evidence>
<evidence type="ECO:0008006" key="4">
    <source>
        <dbReference type="Google" id="ProtNLM"/>
    </source>
</evidence>
<feature type="chain" id="PRO_5019841339" description="Small secreted protein" evidence="1">
    <location>
        <begin position="20"/>
        <end position="66"/>
    </location>
</feature>
<dbReference type="RefSeq" id="WP_121240481.1">
    <property type="nucleotide sequence ID" value="NZ_BHVV01000002.1"/>
</dbReference>
<evidence type="ECO:0000313" key="3">
    <source>
        <dbReference type="Proteomes" id="UP000268908"/>
    </source>
</evidence>
<keyword evidence="3" id="KW-1185">Reference proteome</keyword>
<sequence>MKKYREALGVFLATGAMLAALTACQQQEGPAERAGKDADKAIEKVGQQIEKAGENIQDAAKGEKKK</sequence>
<gene>
    <name evidence="2" type="ORF">DFR35_1162</name>
</gene>
<dbReference type="EMBL" id="RCCI01000004">
    <property type="protein sequence ID" value="RLJ68594.1"/>
    <property type="molecule type" value="Genomic_DNA"/>
</dbReference>
<reference evidence="2 3" key="1">
    <citation type="submission" date="2018-10" db="EMBL/GenBank/DDBJ databases">
        <title>Genomic Encyclopedia of Type Strains, Phase IV (KMG-IV): sequencing the most valuable type-strain genomes for metagenomic binning, comparative biology and taxonomic classification.</title>
        <authorList>
            <person name="Goeker M."/>
        </authorList>
    </citation>
    <scope>NUCLEOTIDE SEQUENCE [LARGE SCALE GENOMIC DNA]</scope>
    <source>
        <strain evidence="2 3">DSM 26916</strain>
    </source>
</reference>
<evidence type="ECO:0000256" key="1">
    <source>
        <dbReference type="SAM" id="SignalP"/>
    </source>
</evidence>
<accession>A0A497XL22</accession>
<name>A0A497XL22_9PROT</name>
<dbReference type="PROSITE" id="PS51257">
    <property type="entry name" value="PROKAR_LIPOPROTEIN"/>
    <property type="match status" value="1"/>
</dbReference>